<organism evidence="3 4">
    <name type="scientific">Arachis hypogaea</name>
    <name type="common">Peanut</name>
    <dbReference type="NCBI Taxonomy" id="3818"/>
    <lineage>
        <taxon>Eukaryota</taxon>
        <taxon>Viridiplantae</taxon>
        <taxon>Streptophyta</taxon>
        <taxon>Embryophyta</taxon>
        <taxon>Tracheophyta</taxon>
        <taxon>Spermatophyta</taxon>
        <taxon>Magnoliopsida</taxon>
        <taxon>eudicotyledons</taxon>
        <taxon>Gunneridae</taxon>
        <taxon>Pentapetalae</taxon>
        <taxon>rosids</taxon>
        <taxon>fabids</taxon>
        <taxon>Fabales</taxon>
        <taxon>Fabaceae</taxon>
        <taxon>Papilionoideae</taxon>
        <taxon>50 kb inversion clade</taxon>
        <taxon>dalbergioids sensu lato</taxon>
        <taxon>Dalbergieae</taxon>
        <taxon>Pterocarpus clade</taxon>
        <taxon>Arachis</taxon>
    </lineage>
</organism>
<accession>A0A445CK50</accession>
<feature type="domain" description="Reverse transcriptase zinc-binding" evidence="2">
    <location>
        <begin position="71"/>
        <end position="131"/>
    </location>
</feature>
<keyword evidence="4" id="KW-1185">Reference proteome</keyword>
<dbReference type="InterPro" id="IPR026960">
    <property type="entry name" value="RVT-Znf"/>
</dbReference>
<dbReference type="Proteomes" id="UP000289738">
    <property type="component" value="Chromosome A06"/>
</dbReference>
<dbReference type="Gene3D" id="3.30.420.10">
    <property type="entry name" value="Ribonuclease H-like superfamily/Ribonuclease H"/>
    <property type="match status" value="1"/>
</dbReference>
<dbReference type="GO" id="GO:0004523">
    <property type="term" value="F:RNA-DNA hybrid ribonuclease activity"/>
    <property type="evidence" value="ECO:0007669"/>
    <property type="project" value="InterPro"/>
</dbReference>
<dbReference type="CDD" id="cd06222">
    <property type="entry name" value="RNase_H_like"/>
    <property type="match status" value="1"/>
</dbReference>
<dbReference type="InterPro" id="IPR036397">
    <property type="entry name" value="RNaseH_sf"/>
</dbReference>
<reference evidence="3 4" key="1">
    <citation type="submission" date="2019-01" db="EMBL/GenBank/DDBJ databases">
        <title>Sequencing of cultivated peanut Arachis hypogaea provides insights into genome evolution and oil improvement.</title>
        <authorList>
            <person name="Chen X."/>
        </authorList>
    </citation>
    <scope>NUCLEOTIDE SEQUENCE [LARGE SCALE GENOMIC DNA]</scope>
    <source>
        <strain evidence="4">cv. Fuhuasheng</strain>
        <tissue evidence="3">Leaves</tissue>
    </source>
</reference>
<protein>
    <submittedName>
        <fullName evidence="3">Uncharacterized protein</fullName>
    </submittedName>
</protein>
<dbReference type="STRING" id="3818.A0A445CK50"/>
<dbReference type="GO" id="GO:0003676">
    <property type="term" value="F:nucleic acid binding"/>
    <property type="evidence" value="ECO:0007669"/>
    <property type="project" value="InterPro"/>
</dbReference>
<gene>
    <name evidence="3" type="ORF">Ahy_A06g026308</name>
</gene>
<evidence type="ECO:0000313" key="4">
    <source>
        <dbReference type="Proteomes" id="UP000289738"/>
    </source>
</evidence>
<name>A0A445CK50_ARAHY</name>
<dbReference type="Pfam" id="PF13456">
    <property type="entry name" value="RVT_3"/>
    <property type="match status" value="1"/>
</dbReference>
<dbReference type="PANTHER" id="PTHR47723:SF19">
    <property type="entry name" value="POLYNUCLEOTIDYL TRANSFERASE, RIBONUCLEASE H-LIKE SUPERFAMILY PROTEIN"/>
    <property type="match status" value="1"/>
</dbReference>
<dbReference type="InterPro" id="IPR053151">
    <property type="entry name" value="RNase_H-like"/>
</dbReference>
<dbReference type="InterPro" id="IPR044730">
    <property type="entry name" value="RNase_H-like_dom_plant"/>
</dbReference>
<feature type="domain" description="RNase H type-1" evidence="1">
    <location>
        <begin position="231"/>
        <end position="351"/>
    </location>
</feature>
<evidence type="ECO:0000259" key="1">
    <source>
        <dbReference type="Pfam" id="PF13456"/>
    </source>
</evidence>
<dbReference type="PANTHER" id="PTHR47723">
    <property type="entry name" value="OS05G0353850 PROTEIN"/>
    <property type="match status" value="1"/>
</dbReference>
<dbReference type="InterPro" id="IPR012337">
    <property type="entry name" value="RNaseH-like_sf"/>
</dbReference>
<evidence type="ECO:0000259" key="2">
    <source>
        <dbReference type="Pfam" id="PF13966"/>
    </source>
</evidence>
<dbReference type="EMBL" id="SDMP01000006">
    <property type="protein sequence ID" value="RYR51282.1"/>
    <property type="molecule type" value="Genomic_DNA"/>
</dbReference>
<evidence type="ECO:0000313" key="3">
    <source>
        <dbReference type="EMBL" id="RYR51282.1"/>
    </source>
</evidence>
<dbReference type="SUPFAM" id="SSF53098">
    <property type="entry name" value="Ribonuclease H-like"/>
    <property type="match status" value="1"/>
</dbReference>
<dbReference type="AlphaFoldDB" id="A0A445CK50"/>
<proteinExistence type="predicted"/>
<dbReference type="Pfam" id="PF13966">
    <property type="entry name" value="zf-RVT"/>
    <property type="match status" value="1"/>
</dbReference>
<sequence length="376" mass="42849">MQNFKKFLQDWNTLVFRSWDIVRLKEIMPEDVVKRIMALSPLPLGSQLTILCGHPYQMERLASSQLIKPFKTLGPKQTHSFLWLAAHQAILTNAERKRCHLTQDSSCPRCTQHEESVEHVLRDCYVARNIWNAFIPAAQAHSFFNTDASNLGRLSHWHCLFGVVIAFLWFYHNKFIFEGKITPLSMDVHQIKVRTDEILKIDKYQRRSTVNVEPQCPIRWLSLPEKVLKLNVDGSYLGHLNSAACGGLFRDHLWKFILDFSCNLGSCSITHAELWGIAHGLQIANAQEYTTLIVESDSASALHLLKNGCPANHPCAPLVEDIGIQAGRIANISWSHSLQEANSVADVLAKKKKTKSSFRPAYFLYCSSGYYFSFRF</sequence>
<comment type="caution">
    <text evidence="3">The sequence shown here is derived from an EMBL/GenBank/DDBJ whole genome shotgun (WGS) entry which is preliminary data.</text>
</comment>
<dbReference type="InterPro" id="IPR002156">
    <property type="entry name" value="RNaseH_domain"/>
</dbReference>